<dbReference type="Pfam" id="PF00078">
    <property type="entry name" value="RVT_1"/>
    <property type="match status" value="1"/>
</dbReference>
<evidence type="ECO:0000313" key="3">
    <source>
        <dbReference type="Proteomes" id="UP001274896"/>
    </source>
</evidence>
<sequence length="550" mass="62044">MIKCRPFYLPREFSAIVVTAAYIPLDATAKAAMEEVHAAISKQQAAHPAGAIIVAGDFNHSNLRSVLPKLHQHVICTTRGDNALDHVYTNIAEAYRAISLSHLGQSDHLSLFMLTTYTPLIKRVKPSVKTVKVWPVRSISSLQQQQQVADWSMFASQATSDSQTDFTFYTSSVLDRINMCIDNVTTVKHVKHFPNQKPWMNSEVHLLLKAKDAAFKSGDAEDYSRARANLKRRIRKTKLAHKLRIVEHFHSNSDPRHMWEGIQTITDHKPSIQSLLTSNAFLPDEQSSSLLILTKASYTTPEILTPPWLFIQYHSHKRVPKHSSAKCLKDFRSVALPPIVKKCFEKLVLCHLIACLPPTLDPRQCAYRSNRSTENAISTAIHLALTHLDNNNTYIRMMFIDFSSAFNTVVPSKLIAKLSDLGICTSLCSWIMDFLTNRPQSVRLGNHISSTFILNTGVPQGCVPSPLLYSLFTSDCVPLHNSNIFIKYADDTTVVGRISNNDELAYREEIQRLSAWCSMNNLTLNATKTKELIVDFWKSNSSRHFPIFIN</sequence>
<dbReference type="PROSITE" id="PS50878">
    <property type="entry name" value="RT_POL"/>
    <property type="match status" value="1"/>
</dbReference>
<keyword evidence="3" id="KW-1185">Reference proteome</keyword>
<dbReference type="EMBL" id="JAUCMX010000026">
    <property type="protein sequence ID" value="KAK3510002.1"/>
    <property type="molecule type" value="Genomic_DNA"/>
</dbReference>
<dbReference type="CDD" id="cd01650">
    <property type="entry name" value="RT_nLTR_like"/>
    <property type="match status" value="1"/>
</dbReference>
<dbReference type="PANTHER" id="PTHR47510:SF3">
    <property type="entry name" value="ENDO_EXONUCLEASE_PHOSPHATASE DOMAIN-CONTAINING PROTEIN"/>
    <property type="match status" value="1"/>
</dbReference>
<dbReference type="InterPro" id="IPR036691">
    <property type="entry name" value="Endo/exonu/phosph_ase_sf"/>
</dbReference>
<proteinExistence type="predicted"/>
<protein>
    <recommendedName>
        <fullName evidence="1">Reverse transcriptase domain-containing protein</fullName>
    </recommendedName>
</protein>
<organism evidence="2 3">
    <name type="scientific">Hemibagrus guttatus</name>
    <dbReference type="NCBI Taxonomy" id="175788"/>
    <lineage>
        <taxon>Eukaryota</taxon>
        <taxon>Metazoa</taxon>
        <taxon>Chordata</taxon>
        <taxon>Craniata</taxon>
        <taxon>Vertebrata</taxon>
        <taxon>Euteleostomi</taxon>
        <taxon>Actinopterygii</taxon>
        <taxon>Neopterygii</taxon>
        <taxon>Teleostei</taxon>
        <taxon>Ostariophysi</taxon>
        <taxon>Siluriformes</taxon>
        <taxon>Bagridae</taxon>
        <taxon>Hemibagrus</taxon>
    </lineage>
</organism>
<dbReference type="InterPro" id="IPR043502">
    <property type="entry name" value="DNA/RNA_pol_sf"/>
</dbReference>
<dbReference type="AlphaFoldDB" id="A0AAE0UMH9"/>
<comment type="caution">
    <text evidence="2">The sequence shown here is derived from an EMBL/GenBank/DDBJ whole genome shotgun (WGS) entry which is preliminary data.</text>
</comment>
<feature type="domain" description="Reverse transcriptase" evidence="1">
    <location>
        <begin position="188"/>
        <end position="550"/>
    </location>
</feature>
<dbReference type="InterPro" id="IPR000477">
    <property type="entry name" value="RT_dom"/>
</dbReference>
<dbReference type="PANTHER" id="PTHR47510">
    <property type="entry name" value="REVERSE TRANSCRIPTASE DOMAIN-CONTAINING PROTEIN"/>
    <property type="match status" value="1"/>
</dbReference>
<reference evidence="2" key="1">
    <citation type="submission" date="2023-06" db="EMBL/GenBank/DDBJ databases">
        <title>Male Hemibagrus guttatus genome.</title>
        <authorList>
            <person name="Bian C."/>
        </authorList>
    </citation>
    <scope>NUCLEOTIDE SEQUENCE</scope>
    <source>
        <strain evidence="2">Male_cb2023</strain>
        <tissue evidence="2">Muscle</tissue>
    </source>
</reference>
<dbReference type="Proteomes" id="UP001274896">
    <property type="component" value="Unassembled WGS sequence"/>
</dbReference>
<evidence type="ECO:0000259" key="1">
    <source>
        <dbReference type="PROSITE" id="PS50878"/>
    </source>
</evidence>
<name>A0AAE0UMH9_9TELE</name>
<evidence type="ECO:0000313" key="2">
    <source>
        <dbReference type="EMBL" id="KAK3510002.1"/>
    </source>
</evidence>
<dbReference type="SUPFAM" id="SSF56219">
    <property type="entry name" value="DNase I-like"/>
    <property type="match status" value="1"/>
</dbReference>
<dbReference type="SUPFAM" id="SSF56672">
    <property type="entry name" value="DNA/RNA polymerases"/>
    <property type="match status" value="1"/>
</dbReference>
<gene>
    <name evidence="2" type="ORF">QTP70_024601</name>
</gene>
<feature type="non-terminal residue" evidence="2">
    <location>
        <position position="550"/>
    </location>
</feature>
<accession>A0AAE0UMH9</accession>